<keyword evidence="2" id="KW-1185">Reference proteome</keyword>
<accession>A0A6A5YH86</accession>
<name>A0A6A5YH86_9PLEO</name>
<dbReference type="AlphaFoldDB" id="A0A6A5YH86"/>
<dbReference type="Proteomes" id="UP000799770">
    <property type="component" value="Unassembled WGS sequence"/>
</dbReference>
<evidence type="ECO:0000313" key="2">
    <source>
        <dbReference type="Proteomes" id="UP000799770"/>
    </source>
</evidence>
<gene>
    <name evidence="1" type="ORF">BDV96DRAFT_608143</name>
</gene>
<dbReference type="EMBL" id="ML977377">
    <property type="protein sequence ID" value="KAF2105571.1"/>
    <property type="molecule type" value="Genomic_DNA"/>
</dbReference>
<protein>
    <submittedName>
        <fullName evidence="1">Uncharacterized protein</fullName>
    </submittedName>
</protein>
<evidence type="ECO:0000313" key="1">
    <source>
        <dbReference type="EMBL" id="KAF2105571.1"/>
    </source>
</evidence>
<proteinExistence type="predicted"/>
<organism evidence="1 2">
    <name type="scientific">Lophiotrema nucula</name>
    <dbReference type="NCBI Taxonomy" id="690887"/>
    <lineage>
        <taxon>Eukaryota</taxon>
        <taxon>Fungi</taxon>
        <taxon>Dikarya</taxon>
        <taxon>Ascomycota</taxon>
        <taxon>Pezizomycotina</taxon>
        <taxon>Dothideomycetes</taxon>
        <taxon>Pleosporomycetidae</taxon>
        <taxon>Pleosporales</taxon>
        <taxon>Lophiotremataceae</taxon>
        <taxon>Lophiotrema</taxon>
    </lineage>
</organism>
<reference evidence="1" key="1">
    <citation type="journal article" date="2020" name="Stud. Mycol.">
        <title>101 Dothideomycetes genomes: a test case for predicting lifestyles and emergence of pathogens.</title>
        <authorList>
            <person name="Haridas S."/>
            <person name="Albert R."/>
            <person name="Binder M."/>
            <person name="Bloem J."/>
            <person name="Labutti K."/>
            <person name="Salamov A."/>
            <person name="Andreopoulos B."/>
            <person name="Baker S."/>
            <person name="Barry K."/>
            <person name="Bills G."/>
            <person name="Bluhm B."/>
            <person name="Cannon C."/>
            <person name="Castanera R."/>
            <person name="Culley D."/>
            <person name="Daum C."/>
            <person name="Ezra D."/>
            <person name="Gonzalez J."/>
            <person name="Henrissat B."/>
            <person name="Kuo A."/>
            <person name="Liang C."/>
            <person name="Lipzen A."/>
            <person name="Lutzoni F."/>
            <person name="Magnuson J."/>
            <person name="Mondo S."/>
            <person name="Nolan M."/>
            <person name="Ohm R."/>
            <person name="Pangilinan J."/>
            <person name="Park H.-J."/>
            <person name="Ramirez L."/>
            <person name="Alfaro M."/>
            <person name="Sun H."/>
            <person name="Tritt A."/>
            <person name="Yoshinaga Y."/>
            <person name="Zwiers L.-H."/>
            <person name="Turgeon B."/>
            <person name="Goodwin S."/>
            <person name="Spatafora J."/>
            <person name="Crous P."/>
            <person name="Grigoriev I."/>
        </authorList>
    </citation>
    <scope>NUCLEOTIDE SEQUENCE</scope>
    <source>
        <strain evidence="1">CBS 627.86</strain>
    </source>
</reference>
<sequence length="559" mass="63821">MLVERTFTTPAESVYLGFTTALRAMSTRTAFLEARASSYKDYLTASHTRPNSIPPLRTQNLPRMVERFEPQQPPAEIETVLNTITKGLKNKDALDAFHIIFTSSAVTVQNPSNGFIQFDARHQMHDFLPTRLYMGTFEKDAIFAYRALGTKGTILFYRCHPTTSKLLLPQQPLDWNTKGRWRLVTPFQFLRNDTKGFVASIEAVRAVVFYFFAAAGLDRYGILRQGWRKDLADALMFMTTHPMYKSLRKAIEMSTQSSARTHTQSALPSLGFEELSVTPSRLLQMSLADRQLSPATLPTEKSSSGHARTIQALELSSAGPSNRHADDNDTGGLPSVAEIEQPILSPDQIEAIIRTRFPLFANFNPQWKKDLRYSGSYRTLVGRQREWESVYAYYFPEGTDHIPGNNVRFEVVALHDSGTELRYQTRGWEDWFRDDRYGMIETEASMIELMDTLFLRLVTMPSSEADELFNDNHDPGANITRSIGLAEDHNRPTDYTNLENAHASEQVAEPRIHDRLDKISRLLEEQRLDLQNNYTHEELVKMLLHEEAIQRAEKALSRE</sequence>